<sequence length="146" mass="16309">MSAKDGQFAEIVRFPVGGDLLAAVQLEWDAVEALSAPAPPDLPRPWIPATCTSPGLLHELRAWFGDVVDWLNAQHTWNPDSAIPPCWSRHPHLVHDIAVLADQRRRAEDTTSSTALEHWHRVVLPAFLDRTRASIGQWCAADHQPY</sequence>
<dbReference type="RefSeq" id="WP_091186113.1">
    <property type="nucleotide sequence ID" value="NZ_FOFA01000011.1"/>
</dbReference>
<reference evidence="2" key="1">
    <citation type="submission" date="2016-10" db="EMBL/GenBank/DDBJ databases">
        <authorList>
            <person name="Varghese N."/>
            <person name="Submissions S."/>
        </authorList>
    </citation>
    <scope>NUCLEOTIDE SEQUENCE [LARGE SCALE GENOMIC DNA]</scope>
    <source>
        <strain evidence="2">CGMCC 4.6856</strain>
    </source>
</reference>
<protein>
    <submittedName>
        <fullName evidence="1">Uncharacterized protein</fullName>
    </submittedName>
</protein>
<gene>
    <name evidence="1" type="ORF">SAMN05421756_111102</name>
</gene>
<proteinExistence type="predicted"/>
<name>A0A1H9MVU0_9ACTN</name>
<dbReference type="AlphaFoldDB" id="A0A1H9MVU0"/>
<evidence type="ECO:0000313" key="1">
    <source>
        <dbReference type="EMBL" id="SER27802.1"/>
    </source>
</evidence>
<dbReference type="STRING" id="1036181.SAMN05421756_111102"/>
<dbReference type="Proteomes" id="UP000198504">
    <property type="component" value="Unassembled WGS sequence"/>
</dbReference>
<keyword evidence="2" id="KW-1185">Reference proteome</keyword>
<organism evidence="1 2">
    <name type="scientific">Microlunatus flavus</name>
    <dbReference type="NCBI Taxonomy" id="1036181"/>
    <lineage>
        <taxon>Bacteria</taxon>
        <taxon>Bacillati</taxon>
        <taxon>Actinomycetota</taxon>
        <taxon>Actinomycetes</taxon>
        <taxon>Propionibacteriales</taxon>
        <taxon>Propionibacteriaceae</taxon>
        <taxon>Microlunatus</taxon>
    </lineage>
</organism>
<dbReference type="EMBL" id="FOFA01000011">
    <property type="protein sequence ID" value="SER27802.1"/>
    <property type="molecule type" value="Genomic_DNA"/>
</dbReference>
<evidence type="ECO:0000313" key="2">
    <source>
        <dbReference type="Proteomes" id="UP000198504"/>
    </source>
</evidence>
<accession>A0A1H9MVU0</accession>
<dbReference type="OrthoDB" id="4139717at2"/>